<name>A0ABN7I4Q2_9BURK</name>
<evidence type="ECO:0000313" key="2">
    <source>
        <dbReference type="EMBL" id="CAD6553056.1"/>
    </source>
</evidence>
<dbReference type="Proteomes" id="UP000656319">
    <property type="component" value="Unassembled WGS sequence"/>
</dbReference>
<evidence type="ECO:0000313" key="3">
    <source>
        <dbReference type="Proteomes" id="UP000656319"/>
    </source>
</evidence>
<sequence length="106" mass="12013">MIIAIEQETFGRPQSTNQNAKRVTTRQDAKNGAQGHNPYTAKNLDGAITHLEIAVAVDDNIAVFGRRYWLDRVQRVASTPEIMPAQARRLRHLLDRLKDDRQHVGV</sequence>
<gene>
    <name evidence="2" type="ORF">LMG27952_05370</name>
</gene>
<evidence type="ECO:0000256" key="1">
    <source>
        <dbReference type="SAM" id="MobiDB-lite"/>
    </source>
</evidence>
<comment type="caution">
    <text evidence="2">The sequence shown here is derived from an EMBL/GenBank/DDBJ whole genome shotgun (WGS) entry which is preliminary data.</text>
</comment>
<proteinExistence type="predicted"/>
<organism evidence="2 3">
    <name type="scientific">Paraburkholderia hiiakae</name>
    <dbReference type="NCBI Taxonomy" id="1081782"/>
    <lineage>
        <taxon>Bacteria</taxon>
        <taxon>Pseudomonadati</taxon>
        <taxon>Pseudomonadota</taxon>
        <taxon>Betaproteobacteria</taxon>
        <taxon>Burkholderiales</taxon>
        <taxon>Burkholderiaceae</taxon>
        <taxon>Paraburkholderia</taxon>
    </lineage>
</organism>
<protein>
    <submittedName>
        <fullName evidence="2">Uncharacterized protein</fullName>
    </submittedName>
</protein>
<keyword evidence="3" id="KW-1185">Reference proteome</keyword>
<reference evidence="2 3" key="1">
    <citation type="submission" date="2020-10" db="EMBL/GenBank/DDBJ databases">
        <authorList>
            <person name="Peeters C."/>
        </authorList>
    </citation>
    <scope>NUCLEOTIDE SEQUENCE [LARGE SCALE GENOMIC DNA]</scope>
    <source>
        <strain evidence="2 3">LMG 27952</strain>
    </source>
</reference>
<dbReference type="EMBL" id="CAJHCQ010000016">
    <property type="protein sequence ID" value="CAD6553056.1"/>
    <property type="molecule type" value="Genomic_DNA"/>
</dbReference>
<accession>A0ABN7I4Q2</accession>
<feature type="compositionally biased region" description="Polar residues" evidence="1">
    <location>
        <begin position="12"/>
        <end position="22"/>
    </location>
</feature>
<feature type="region of interest" description="Disordered" evidence="1">
    <location>
        <begin position="8"/>
        <end position="39"/>
    </location>
</feature>